<protein>
    <submittedName>
        <fullName evidence="1">Uncharacterized protein</fullName>
    </submittedName>
</protein>
<name>A0ABC9BAW2_9POAL</name>
<sequence>MAGSDRELRRSRRLMRKEELSACASEQDLILMLKREMKALMARRREEWALEDRVAGKKVQSVGEEAEPAARAAKKRKTVVKRKVPHRLIDYIILNPHNPWNGYPEEKLGKCPQKFREFYAKEKARADKLLEYQQALIKQFRTKGYAEDYTEVSDNDEEN</sequence>
<gene>
    <name evidence="1" type="ORF">URODEC1_LOCUS62582</name>
</gene>
<dbReference type="AlphaFoldDB" id="A0ABC9BAW2"/>
<evidence type="ECO:0000313" key="1">
    <source>
        <dbReference type="EMBL" id="CAL4995845.1"/>
    </source>
</evidence>
<dbReference type="EMBL" id="OZ075134">
    <property type="protein sequence ID" value="CAL4995845.1"/>
    <property type="molecule type" value="Genomic_DNA"/>
</dbReference>
<evidence type="ECO:0000313" key="2">
    <source>
        <dbReference type="Proteomes" id="UP001497457"/>
    </source>
</evidence>
<organism evidence="1 2">
    <name type="scientific">Urochloa decumbens</name>
    <dbReference type="NCBI Taxonomy" id="240449"/>
    <lineage>
        <taxon>Eukaryota</taxon>
        <taxon>Viridiplantae</taxon>
        <taxon>Streptophyta</taxon>
        <taxon>Embryophyta</taxon>
        <taxon>Tracheophyta</taxon>
        <taxon>Spermatophyta</taxon>
        <taxon>Magnoliopsida</taxon>
        <taxon>Liliopsida</taxon>
        <taxon>Poales</taxon>
        <taxon>Poaceae</taxon>
        <taxon>PACMAD clade</taxon>
        <taxon>Panicoideae</taxon>
        <taxon>Panicodae</taxon>
        <taxon>Paniceae</taxon>
        <taxon>Melinidinae</taxon>
        <taxon>Urochloa</taxon>
    </lineage>
</organism>
<accession>A0ABC9BAW2</accession>
<keyword evidence="2" id="KW-1185">Reference proteome</keyword>
<dbReference type="Proteomes" id="UP001497457">
    <property type="component" value="Chromosome 24b"/>
</dbReference>
<proteinExistence type="predicted"/>
<reference evidence="1" key="1">
    <citation type="submission" date="2024-10" db="EMBL/GenBank/DDBJ databases">
        <authorList>
            <person name="Ryan C."/>
        </authorList>
    </citation>
    <scope>NUCLEOTIDE SEQUENCE [LARGE SCALE GENOMIC DNA]</scope>
</reference>